<feature type="region of interest" description="Disordered" evidence="1">
    <location>
        <begin position="70"/>
        <end position="89"/>
    </location>
</feature>
<evidence type="ECO:0000313" key="3">
    <source>
        <dbReference type="Proteomes" id="UP001501842"/>
    </source>
</evidence>
<evidence type="ECO:0000256" key="1">
    <source>
        <dbReference type="SAM" id="MobiDB-lite"/>
    </source>
</evidence>
<protein>
    <submittedName>
        <fullName evidence="2">Uncharacterized protein</fullName>
    </submittedName>
</protein>
<feature type="compositionally biased region" description="Basic and acidic residues" evidence="1">
    <location>
        <begin position="79"/>
        <end position="89"/>
    </location>
</feature>
<comment type="caution">
    <text evidence="2">The sequence shown here is derived from an EMBL/GenBank/DDBJ whole genome shotgun (WGS) entry which is preliminary data.</text>
</comment>
<reference evidence="2 3" key="1">
    <citation type="journal article" date="2019" name="Int. J. Syst. Evol. Microbiol.">
        <title>The Global Catalogue of Microorganisms (GCM) 10K type strain sequencing project: providing services to taxonomists for standard genome sequencing and annotation.</title>
        <authorList>
            <consortium name="The Broad Institute Genomics Platform"/>
            <consortium name="The Broad Institute Genome Sequencing Center for Infectious Disease"/>
            <person name="Wu L."/>
            <person name="Ma J."/>
        </authorList>
    </citation>
    <scope>NUCLEOTIDE SEQUENCE [LARGE SCALE GENOMIC DNA]</scope>
    <source>
        <strain evidence="2 3">JCM 8201</strain>
    </source>
</reference>
<sequence>MDFSADGFGVEDVGLIDTPGSAAVVGPEGDEQLAAKRATQDAIPEIRAGRAFLDIQPCVPRKRFTPMATGGAGAVYGEPLRDNAARKAR</sequence>
<proteinExistence type="predicted"/>
<accession>A0ABN3UXN6</accession>
<organism evidence="2 3">
    <name type="scientific">Actinocorallia aurantiaca</name>
    <dbReference type="NCBI Taxonomy" id="46204"/>
    <lineage>
        <taxon>Bacteria</taxon>
        <taxon>Bacillati</taxon>
        <taxon>Actinomycetota</taxon>
        <taxon>Actinomycetes</taxon>
        <taxon>Streptosporangiales</taxon>
        <taxon>Thermomonosporaceae</taxon>
        <taxon>Actinocorallia</taxon>
    </lineage>
</organism>
<dbReference type="Proteomes" id="UP001501842">
    <property type="component" value="Unassembled WGS sequence"/>
</dbReference>
<evidence type="ECO:0000313" key="2">
    <source>
        <dbReference type="EMBL" id="GAA2738319.1"/>
    </source>
</evidence>
<keyword evidence="3" id="KW-1185">Reference proteome</keyword>
<name>A0ABN3UXN6_9ACTN</name>
<dbReference type="EMBL" id="BAAATZ010000037">
    <property type="protein sequence ID" value="GAA2738319.1"/>
    <property type="molecule type" value="Genomic_DNA"/>
</dbReference>
<gene>
    <name evidence="2" type="ORF">GCM10010439_71860</name>
</gene>